<keyword evidence="1" id="KW-0812">Transmembrane</keyword>
<protein>
    <submittedName>
        <fullName evidence="2">Uncharacterized protein</fullName>
    </submittedName>
</protein>
<evidence type="ECO:0000313" key="3">
    <source>
        <dbReference type="Proteomes" id="UP000198925"/>
    </source>
</evidence>
<keyword evidence="3" id="KW-1185">Reference proteome</keyword>
<sequence>MMEALAQFEWALILLLVLGLAVWELLRLRREQRRDRARSSGAES</sequence>
<dbReference type="AlphaFoldDB" id="A0A1G6YGM4"/>
<accession>A0A1G6YGM4</accession>
<evidence type="ECO:0000313" key="2">
    <source>
        <dbReference type="EMBL" id="SDD89143.1"/>
    </source>
</evidence>
<evidence type="ECO:0000256" key="1">
    <source>
        <dbReference type="SAM" id="Phobius"/>
    </source>
</evidence>
<keyword evidence="1" id="KW-1133">Transmembrane helix</keyword>
<dbReference type="RefSeq" id="WP_256336962.1">
    <property type="nucleotide sequence ID" value="NZ_FMXZ01000013.1"/>
</dbReference>
<keyword evidence="1" id="KW-0472">Membrane</keyword>
<name>A0A1G6YGM4_9PROT</name>
<dbReference type="Proteomes" id="UP000198925">
    <property type="component" value="Unassembled WGS sequence"/>
</dbReference>
<dbReference type="STRING" id="938405.SAMN02927895_03946"/>
<feature type="transmembrane region" description="Helical" evidence="1">
    <location>
        <begin position="6"/>
        <end position="26"/>
    </location>
</feature>
<reference evidence="2 3" key="1">
    <citation type="submission" date="2016-10" db="EMBL/GenBank/DDBJ databases">
        <authorList>
            <person name="de Groot N.N."/>
        </authorList>
    </citation>
    <scope>NUCLEOTIDE SEQUENCE [LARGE SCALE GENOMIC DNA]</scope>
    <source>
        <strain evidence="2 3">CPCC 100156</strain>
    </source>
</reference>
<proteinExistence type="predicted"/>
<gene>
    <name evidence="2" type="ORF">SAMN04487779_101445</name>
</gene>
<organism evidence="2 3">
    <name type="scientific">Belnapia rosea</name>
    <dbReference type="NCBI Taxonomy" id="938405"/>
    <lineage>
        <taxon>Bacteria</taxon>
        <taxon>Pseudomonadati</taxon>
        <taxon>Pseudomonadota</taxon>
        <taxon>Alphaproteobacteria</taxon>
        <taxon>Acetobacterales</taxon>
        <taxon>Roseomonadaceae</taxon>
        <taxon>Belnapia</taxon>
    </lineage>
</organism>
<dbReference type="EMBL" id="FMZX01000014">
    <property type="protein sequence ID" value="SDD89143.1"/>
    <property type="molecule type" value="Genomic_DNA"/>
</dbReference>